<keyword evidence="7" id="KW-0325">Glycoprotein</keyword>
<dbReference type="GO" id="GO:0005044">
    <property type="term" value="F:scavenger receptor activity"/>
    <property type="evidence" value="ECO:0007669"/>
    <property type="project" value="TreeGrafter"/>
</dbReference>
<comment type="caution">
    <text evidence="9">The sequence shown here is derived from an EMBL/GenBank/DDBJ whole genome shotgun (WGS) entry which is preliminary data.</text>
</comment>
<evidence type="ECO:0000256" key="7">
    <source>
        <dbReference type="ARBA" id="ARBA00023180"/>
    </source>
</evidence>
<evidence type="ECO:0000256" key="1">
    <source>
        <dbReference type="ARBA" id="ARBA00004236"/>
    </source>
</evidence>
<dbReference type="Proteomes" id="UP000655588">
    <property type="component" value="Unassembled WGS sequence"/>
</dbReference>
<gene>
    <name evidence="9" type="ORF">E2986_02461</name>
</gene>
<evidence type="ECO:0000256" key="5">
    <source>
        <dbReference type="ARBA" id="ARBA00022989"/>
    </source>
</evidence>
<evidence type="ECO:0000256" key="6">
    <source>
        <dbReference type="ARBA" id="ARBA00023136"/>
    </source>
</evidence>
<dbReference type="InterPro" id="IPR002159">
    <property type="entry name" value="CD36_fam"/>
</dbReference>
<dbReference type="PRINTS" id="PR01609">
    <property type="entry name" value="CD36FAMILY"/>
</dbReference>
<dbReference type="Pfam" id="PF01130">
    <property type="entry name" value="CD36"/>
    <property type="match status" value="1"/>
</dbReference>
<keyword evidence="6 8" id="KW-0472">Membrane</keyword>
<evidence type="ECO:0000256" key="3">
    <source>
        <dbReference type="ARBA" id="ARBA00022475"/>
    </source>
</evidence>
<evidence type="ECO:0000313" key="10">
    <source>
        <dbReference type="Proteomes" id="UP000655588"/>
    </source>
</evidence>
<sequence>MGLKKGVIILLSCVTECIVLFLLSISCSVLSYLIYLIDPVKLVLDYKLQMAPDSMLFELWKKPPIDVYIKVYIFNVTNAEEFLKGGVKLKVEEIGPYVYKEVLENENITWHENGTISFVPMRKIVYVPEMSVGNPEDDWVDVPNIPMLGFFSTIHNAGFFVNYPLTSLTNVLQSKPILHLSVQEYLWGYEDPLIRLASGILPNYIDFGKFGLLDRMYDEGKNVVLMNIKKNKNMTEEEGRYLSIELYNGNRGLSYWGYREEKEIRPENTVCNRVKGSTEGELFPMYIDKHAVFRIYRKSLCRPIPIVFKEEVMLENGINGYLYTMPDNFLDPPDQNPDNACYCRNKDKCLKKGLSDLTPCYYRIPAAMSLPHFLNGDPSLVEDIDGIKPDPEKHSTRVILQPTIGIPMKVNSKMQINLVMHPTSYNRRIKPFSNMVIPLFWSEMVIDDVPDDLMLLMRLALQIGPIGQTVIIWSLAIVGMVLFVLLVPTIFWIINQQQQQQETMQTENRRDSDDLRIPLNYGQYATIRILPAVRKITSKTDLFS</sequence>
<dbReference type="PANTHER" id="PTHR11923">
    <property type="entry name" value="SCAVENGER RECEPTOR CLASS B TYPE-1 SR-B1"/>
    <property type="match status" value="1"/>
</dbReference>
<accession>A0A833S074</accession>
<dbReference type="EMBL" id="WNWW01000275">
    <property type="protein sequence ID" value="KAF3427140.1"/>
    <property type="molecule type" value="Genomic_DNA"/>
</dbReference>
<proteinExistence type="inferred from homology"/>
<feature type="transmembrane region" description="Helical" evidence="8">
    <location>
        <begin position="470"/>
        <end position="494"/>
    </location>
</feature>
<dbReference type="GO" id="GO:0005886">
    <property type="term" value="C:plasma membrane"/>
    <property type="evidence" value="ECO:0007669"/>
    <property type="project" value="UniProtKB-SubCell"/>
</dbReference>
<keyword evidence="5 8" id="KW-1133">Transmembrane helix</keyword>
<organism evidence="9 10">
    <name type="scientific">Frieseomelitta varia</name>
    <dbReference type="NCBI Taxonomy" id="561572"/>
    <lineage>
        <taxon>Eukaryota</taxon>
        <taxon>Metazoa</taxon>
        <taxon>Ecdysozoa</taxon>
        <taxon>Arthropoda</taxon>
        <taxon>Hexapoda</taxon>
        <taxon>Insecta</taxon>
        <taxon>Pterygota</taxon>
        <taxon>Neoptera</taxon>
        <taxon>Endopterygota</taxon>
        <taxon>Hymenoptera</taxon>
        <taxon>Apocrita</taxon>
        <taxon>Aculeata</taxon>
        <taxon>Apoidea</taxon>
        <taxon>Anthophila</taxon>
        <taxon>Apidae</taxon>
        <taxon>Frieseomelitta</taxon>
    </lineage>
</organism>
<dbReference type="PROSITE" id="PS51257">
    <property type="entry name" value="PROKAR_LIPOPROTEIN"/>
    <property type="match status" value="1"/>
</dbReference>
<evidence type="ECO:0000313" key="9">
    <source>
        <dbReference type="EMBL" id="KAF3427140.1"/>
    </source>
</evidence>
<keyword evidence="4 8" id="KW-0812">Transmembrane</keyword>
<keyword evidence="3" id="KW-1003">Cell membrane</keyword>
<evidence type="ECO:0008006" key="11">
    <source>
        <dbReference type="Google" id="ProtNLM"/>
    </source>
</evidence>
<protein>
    <recommendedName>
        <fullName evidence="11">Scavenger receptor class B member 1</fullName>
    </recommendedName>
</protein>
<evidence type="ECO:0000256" key="4">
    <source>
        <dbReference type="ARBA" id="ARBA00022692"/>
    </source>
</evidence>
<dbReference type="AlphaFoldDB" id="A0A833S074"/>
<dbReference type="PANTHER" id="PTHR11923:SF104">
    <property type="entry name" value="FI07620P"/>
    <property type="match status" value="1"/>
</dbReference>
<comment type="similarity">
    <text evidence="2">Belongs to the CD36 family.</text>
</comment>
<name>A0A833S074_9HYME</name>
<comment type="subcellular location">
    <subcellularLocation>
        <location evidence="1">Cell membrane</location>
    </subcellularLocation>
</comment>
<dbReference type="GO" id="GO:0005737">
    <property type="term" value="C:cytoplasm"/>
    <property type="evidence" value="ECO:0007669"/>
    <property type="project" value="TreeGrafter"/>
</dbReference>
<reference evidence="9" key="1">
    <citation type="submission" date="2019-11" db="EMBL/GenBank/DDBJ databases">
        <title>The nuclear and mitochondrial genomes of Frieseomelitta varia - a highly eusocial stingless bee (Meliponini) with a permanently sterile worker caste.</title>
        <authorList>
            <person name="Freitas F.C.P."/>
            <person name="Lourenco A.P."/>
            <person name="Nunes F.M.F."/>
            <person name="Paschoal A.R."/>
            <person name="Abreu F.C.P."/>
            <person name="Barbin F.O."/>
            <person name="Bataglia L."/>
            <person name="Cardoso-Junior C.A.M."/>
            <person name="Cervoni M.S."/>
            <person name="Silva S.R."/>
            <person name="Dalarmi F."/>
            <person name="Del Lama M.A."/>
            <person name="Depintor T.S."/>
            <person name="Ferreira K.M."/>
            <person name="Goria P.S."/>
            <person name="Jaskot M.C."/>
            <person name="Lago D.C."/>
            <person name="Luna-Lucena D."/>
            <person name="Moda L.M."/>
            <person name="Nascimento L."/>
            <person name="Pedrino M."/>
            <person name="Rabico F.O."/>
            <person name="Sanches F.C."/>
            <person name="Santos D.E."/>
            <person name="Santos C.G."/>
            <person name="Vieira J."/>
            <person name="Lopes T.F."/>
            <person name="Barchuk A.R."/>
            <person name="Hartfelder K."/>
            <person name="Simoes Z.L.P."/>
            <person name="Bitondi M.M.G."/>
            <person name="Pinheiro D.G."/>
        </authorList>
    </citation>
    <scope>NUCLEOTIDE SEQUENCE</scope>
    <source>
        <strain evidence="9">USP_RPSP 00005682</strain>
        <tissue evidence="9">Whole individual</tissue>
    </source>
</reference>
<keyword evidence="10" id="KW-1185">Reference proteome</keyword>
<feature type="transmembrane region" description="Helical" evidence="8">
    <location>
        <begin position="7"/>
        <end position="35"/>
    </location>
</feature>
<evidence type="ECO:0000256" key="8">
    <source>
        <dbReference type="SAM" id="Phobius"/>
    </source>
</evidence>
<evidence type="ECO:0000256" key="2">
    <source>
        <dbReference type="ARBA" id="ARBA00010532"/>
    </source>
</evidence>